<evidence type="ECO:0000259" key="2">
    <source>
        <dbReference type="Pfam" id="PF00582"/>
    </source>
</evidence>
<dbReference type="InterPro" id="IPR006015">
    <property type="entry name" value="Universal_stress_UspA"/>
</dbReference>
<organism evidence="3 4">
    <name type="scientific">Pontibacter diazotrophicus</name>
    <dbReference type="NCBI Taxonomy" id="1400979"/>
    <lineage>
        <taxon>Bacteria</taxon>
        <taxon>Pseudomonadati</taxon>
        <taxon>Bacteroidota</taxon>
        <taxon>Cytophagia</taxon>
        <taxon>Cytophagales</taxon>
        <taxon>Hymenobacteraceae</taxon>
        <taxon>Pontibacter</taxon>
    </lineage>
</organism>
<dbReference type="InterPro" id="IPR014729">
    <property type="entry name" value="Rossmann-like_a/b/a_fold"/>
</dbReference>
<accession>A0A3D8L3A5</accession>
<evidence type="ECO:0000313" key="3">
    <source>
        <dbReference type="EMBL" id="RDV11803.1"/>
    </source>
</evidence>
<name>A0A3D8L3A5_9BACT</name>
<dbReference type="PANTHER" id="PTHR46268">
    <property type="entry name" value="STRESS RESPONSE PROTEIN NHAX"/>
    <property type="match status" value="1"/>
</dbReference>
<comment type="caution">
    <text evidence="3">The sequence shown here is derived from an EMBL/GenBank/DDBJ whole genome shotgun (WGS) entry which is preliminary data.</text>
</comment>
<dbReference type="Pfam" id="PF00582">
    <property type="entry name" value="Usp"/>
    <property type="match status" value="2"/>
</dbReference>
<dbReference type="RefSeq" id="WP_115568086.1">
    <property type="nucleotide sequence ID" value="NZ_QRGR01000038.1"/>
</dbReference>
<sequence>MKRILVPTDFSEEAHHAYEVAVSIARKAGAGIKLLHVVEGVTSYSPSFSATGDVITPNNMQHVYVLQLMEAMKAQMNQFIESVDHEGVGIVQEVDADRPISKIRRTIKEDDVDLVVMGSKGSSGFEEFLIGSNTEKVVRTADCPVLTVKHRHPNFDVQEIVLASDFKREVRHAMERFKDFQALFGARLHLVYINTPGAFESSGNLYTKLDDTAKKYGLQNYSVNVYNDVIEEDGILHFATDIRADLIMMATHGRTGLAHLLSGSIAEDLVNHTTIPVLTFPLK</sequence>
<reference evidence="4" key="1">
    <citation type="submission" date="2018-08" db="EMBL/GenBank/DDBJ databases">
        <authorList>
            <person name="Liu Z.-W."/>
            <person name="Du Z.-J."/>
        </authorList>
    </citation>
    <scope>NUCLEOTIDE SEQUENCE [LARGE SCALE GENOMIC DNA]</scope>
    <source>
        <strain evidence="4">H4X</strain>
    </source>
</reference>
<dbReference type="PRINTS" id="PR01438">
    <property type="entry name" value="UNVRSLSTRESS"/>
</dbReference>
<evidence type="ECO:0000313" key="4">
    <source>
        <dbReference type="Proteomes" id="UP000256708"/>
    </source>
</evidence>
<evidence type="ECO:0000256" key="1">
    <source>
        <dbReference type="ARBA" id="ARBA00008791"/>
    </source>
</evidence>
<feature type="domain" description="UspA" evidence="2">
    <location>
        <begin position="1"/>
        <end position="149"/>
    </location>
</feature>
<dbReference type="CDD" id="cd00293">
    <property type="entry name" value="USP-like"/>
    <property type="match status" value="2"/>
</dbReference>
<protein>
    <submittedName>
        <fullName evidence="3">Universal stress protein</fullName>
    </submittedName>
</protein>
<comment type="similarity">
    <text evidence="1">Belongs to the universal stress protein A family.</text>
</comment>
<dbReference type="AlphaFoldDB" id="A0A3D8L3A5"/>
<dbReference type="EMBL" id="QRGR01000038">
    <property type="protein sequence ID" value="RDV11803.1"/>
    <property type="molecule type" value="Genomic_DNA"/>
</dbReference>
<feature type="domain" description="UspA" evidence="2">
    <location>
        <begin position="159"/>
        <end position="280"/>
    </location>
</feature>
<gene>
    <name evidence="3" type="ORF">DXT99_23755</name>
</gene>
<keyword evidence="4" id="KW-1185">Reference proteome</keyword>
<proteinExistence type="inferred from homology"/>
<dbReference type="Gene3D" id="3.40.50.620">
    <property type="entry name" value="HUPs"/>
    <property type="match status" value="2"/>
</dbReference>
<dbReference type="SUPFAM" id="SSF52402">
    <property type="entry name" value="Adenine nucleotide alpha hydrolases-like"/>
    <property type="match status" value="2"/>
</dbReference>
<dbReference type="Proteomes" id="UP000256708">
    <property type="component" value="Unassembled WGS sequence"/>
</dbReference>
<dbReference type="InterPro" id="IPR006016">
    <property type="entry name" value="UspA"/>
</dbReference>
<dbReference type="OrthoDB" id="1522603at2"/>
<dbReference type="PANTHER" id="PTHR46268:SF6">
    <property type="entry name" value="UNIVERSAL STRESS PROTEIN UP12"/>
    <property type="match status" value="1"/>
</dbReference>